<gene>
    <name evidence="6" type="ORF">KUTeg_010725</name>
</gene>
<dbReference type="Pfam" id="PF05199">
    <property type="entry name" value="GMC_oxred_C"/>
    <property type="match status" value="1"/>
</dbReference>
<reference evidence="6 7" key="1">
    <citation type="submission" date="2022-12" db="EMBL/GenBank/DDBJ databases">
        <title>Chromosome-level genome of Tegillarca granosa.</title>
        <authorList>
            <person name="Kim J."/>
        </authorList>
    </citation>
    <scope>NUCLEOTIDE SEQUENCE [LARGE SCALE GENOMIC DNA]</scope>
    <source>
        <strain evidence="6">Teg-2019</strain>
        <tissue evidence="6">Adductor muscle</tissue>
    </source>
</reference>
<dbReference type="InterPro" id="IPR036188">
    <property type="entry name" value="FAD/NAD-bd_sf"/>
</dbReference>
<feature type="non-terminal residue" evidence="6">
    <location>
        <position position="191"/>
    </location>
</feature>
<evidence type="ECO:0000256" key="4">
    <source>
        <dbReference type="ARBA" id="ARBA00022827"/>
    </source>
</evidence>
<comment type="similarity">
    <text evidence="2">Belongs to the GMC oxidoreductase family.</text>
</comment>
<comment type="cofactor">
    <cofactor evidence="1">
        <name>FAD</name>
        <dbReference type="ChEBI" id="CHEBI:57692"/>
    </cofactor>
</comment>
<proteinExistence type="inferred from homology"/>
<evidence type="ECO:0000313" key="6">
    <source>
        <dbReference type="EMBL" id="KAJ8311370.1"/>
    </source>
</evidence>
<accession>A0ABQ9F735</accession>
<keyword evidence="4" id="KW-0274">FAD</keyword>
<dbReference type="InterPro" id="IPR012132">
    <property type="entry name" value="GMC_OxRdtase"/>
</dbReference>
<evidence type="ECO:0000256" key="1">
    <source>
        <dbReference type="ARBA" id="ARBA00001974"/>
    </source>
</evidence>
<dbReference type="InterPro" id="IPR000172">
    <property type="entry name" value="GMC_OxRdtase_N"/>
</dbReference>
<evidence type="ECO:0000256" key="2">
    <source>
        <dbReference type="ARBA" id="ARBA00010790"/>
    </source>
</evidence>
<evidence type="ECO:0000256" key="3">
    <source>
        <dbReference type="ARBA" id="ARBA00022630"/>
    </source>
</evidence>
<name>A0ABQ9F735_TEGGR</name>
<dbReference type="PANTHER" id="PTHR11552:SF147">
    <property type="entry name" value="CHOLINE DEHYDROGENASE, MITOCHONDRIAL"/>
    <property type="match status" value="1"/>
</dbReference>
<dbReference type="Proteomes" id="UP001217089">
    <property type="component" value="Unassembled WGS sequence"/>
</dbReference>
<keyword evidence="3" id="KW-0285">Flavoprotein</keyword>
<dbReference type="EMBL" id="JARBDR010000496">
    <property type="protein sequence ID" value="KAJ8311370.1"/>
    <property type="molecule type" value="Genomic_DNA"/>
</dbReference>
<dbReference type="PROSITE" id="PS00624">
    <property type="entry name" value="GMC_OXRED_2"/>
    <property type="match status" value="1"/>
</dbReference>
<evidence type="ECO:0000259" key="5">
    <source>
        <dbReference type="PROSITE" id="PS00624"/>
    </source>
</evidence>
<dbReference type="SUPFAM" id="SSF51905">
    <property type="entry name" value="FAD/NAD(P)-binding domain"/>
    <property type="match status" value="1"/>
</dbReference>
<dbReference type="Gene3D" id="3.50.50.60">
    <property type="entry name" value="FAD/NAD(P)-binding domain"/>
    <property type="match status" value="2"/>
</dbReference>
<dbReference type="PANTHER" id="PTHR11552">
    <property type="entry name" value="GLUCOSE-METHANOL-CHOLINE GMC OXIDOREDUCTASE"/>
    <property type="match status" value="1"/>
</dbReference>
<comment type="caution">
    <text evidence="6">The sequence shown here is derived from an EMBL/GenBank/DDBJ whole genome shotgun (WGS) entry which is preliminary data.</text>
</comment>
<feature type="domain" description="Glucose-methanol-choline oxidoreductase N-terminal" evidence="5">
    <location>
        <begin position="42"/>
        <end position="56"/>
    </location>
</feature>
<keyword evidence="7" id="KW-1185">Reference proteome</keyword>
<dbReference type="Gene3D" id="3.30.560.10">
    <property type="entry name" value="Glucose Oxidase, domain 3"/>
    <property type="match status" value="1"/>
</dbReference>
<dbReference type="InterPro" id="IPR007867">
    <property type="entry name" value="GMC_OxRtase_C"/>
</dbReference>
<sequence length="191" mass="21304">MFITKALILISKKRNQAYGIKVTRNGETKLVKANREIIVSAGAIETPKLLQLSGIGPKNVLRRLKIRPQKILPVGVYAGSGIDYHLFVDLFKQRRFNYPETGRPPMIERPGRQNGTVRVLQKMIKTPAMRRVNAELDLLAPAPNECRSLVADSDEQWECIIRYQAGAAAHPVGTCKMGNPDDPTTVVDPYL</sequence>
<organism evidence="6 7">
    <name type="scientific">Tegillarca granosa</name>
    <name type="common">Malaysian cockle</name>
    <name type="synonym">Anadara granosa</name>
    <dbReference type="NCBI Taxonomy" id="220873"/>
    <lineage>
        <taxon>Eukaryota</taxon>
        <taxon>Metazoa</taxon>
        <taxon>Spiralia</taxon>
        <taxon>Lophotrochozoa</taxon>
        <taxon>Mollusca</taxon>
        <taxon>Bivalvia</taxon>
        <taxon>Autobranchia</taxon>
        <taxon>Pteriomorphia</taxon>
        <taxon>Arcoida</taxon>
        <taxon>Arcoidea</taxon>
        <taxon>Arcidae</taxon>
        <taxon>Tegillarca</taxon>
    </lineage>
</organism>
<dbReference type="Pfam" id="PF00732">
    <property type="entry name" value="GMC_oxred_N"/>
    <property type="match status" value="1"/>
</dbReference>
<dbReference type="SUPFAM" id="SSF54373">
    <property type="entry name" value="FAD-linked reductases, C-terminal domain"/>
    <property type="match status" value="1"/>
</dbReference>
<protein>
    <recommendedName>
        <fullName evidence="5">Glucose-methanol-choline oxidoreductase N-terminal domain-containing protein</fullName>
    </recommendedName>
</protein>
<evidence type="ECO:0000313" key="7">
    <source>
        <dbReference type="Proteomes" id="UP001217089"/>
    </source>
</evidence>